<organism evidence="2 3">
    <name type="scientific">Saccharopolyspora taberi</name>
    <dbReference type="NCBI Taxonomy" id="60895"/>
    <lineage>
        <taxon>Bacteria</taxon>
        <taxon>Bacillati</taxon>
        <taxon>Actinomycetota</taxon>
        <taxon>Actinomycetes</taxon>
        <taxon>Pseudonocardiales</taxon>
        <taxon>Pseudonocardiaceae</taxon>
        <taxon>Saccharopolyspora</taxon>
    </lineage>
</organism>
<evidence type="ECO:0000313" key="2">
    <source>
        <dbReference type="EMBL" id="GAA2779012.1"/>
    </source>
</evidence>
<evidence type="ECO:0000259" key="1">
    <source>
        <dbReference type="Pfam" id="PF01494"/>
    </source>
</evidence>
<dbReference type="PANTHER" id="PTHR46865">
    <property type="entry name" value="OXIDOREDUCTASE-RELATED"/>
    <property type="match status" value="1"/>
</dbReference>
<dbReference type="GO" id="GO:0004497">
    <property type="term" value="F:monooxygenase activity"/>
    <property type="evidence" value="ECO:0007669"/>
    <property type="project" value="UniProtKB-KW"/>
</dbReference>
<dbReference type="Gene3D" id="3.30.9.10">
    <property type="entry name" value="D-Amino Acid Oxidase, subunit A, domain 2"/>
    <property type="match status" value="1"/>
</dbReference>
<dbReference type="Pfam" id="PF01494">
    <property type="entry name" value="FAD_binding_3"/>
    <property type="match status" value="1"/>
</dbReference>
<keyword evidence="3" id="KW-1185">Reference proteome</keyword>
<dbReference type="PRINTS" id="PR00420">
    <property type="entry name" value="RNGMNOXGNASE"/>
</dbReference>
<keyword evidence="2" id="KW-0560">Oxidoreductase</keyword>
<dbReference type="PANTHER" id="PTHR46865:SF2">
    <property type="entry name" value="MONOOXYGENASE"/>
    <property type="match status" value="1"/>
</dbReference>
<accession>A0ABN3V5E2</accession>
<sequence>MDNTNILISGASVAGPALAYWLRRHGFSPTVVERAPAVRSGGYPVDLRGVAVDVAERAGVYNEIRECRTGMRGMTFVDAANRPLTSSDMNTFDGRGNRRDVEVPRGDVARVLHAATRDDVEYVFGDSITGIDQRADGVRVTFERGEPRDFDLVIGADGLHSRVRSLAFGPEERFRRHLGYYVSIFTTENHLRLDHWTLLHNAPGRLAGIYSARDRTRANAILGFASPEFRFDHRDPDQQRAVLRSAFAGIGWEVPRLLDAADEAPDFYFDAVAQIHLDSWSRDRVALVGDAGYGPSPMSGQGTSLAVVGAYVLAGELKAAGGNHRIAFARYEELLRDFVARNQEIAGTGGKTLMPSSRAQIWLRNQIMRLASLAPRFSKVAEGIQKAANSLELPVY</sequence>
<reference evidence="2 3" key="1">
    <citation type="journal article" date="2019" name="Int. J. Syst. Evol. Microbiol.">
        <title>The Global Catalogue of Microorganisms (GCM) 10K type strain sequencing project: providing services to taxonomists for standard genome sequencing and annotation.</title>
        <authorList>
            <consortium name="The Broad Institute Genomics Platform"/>
            <consortium name="The Broad Institute Genome Sequencing Center for Infectious Disease"/>
            <person name="Wu L."/>
            <person name="Ma J."/>
        </authorList>
    </citation>
    <scope>NUCLEOTIDE SEQUENCE [LARGE SCALE GENOMIC DNA]</scope>
    <source>
        <strain evidence="2 3">JCM 9383</strain>
    </source>
</reference>
<protein>
    <submittedName>
        <fullName evidence="2">FAD-dependent monooxygenase</fullName>
    </submittedName>
</protein>
<evidence type="ECO:0000313" key="3">
    <source>
        <dbReference type="Proteomes" id="UP001500979"/>
    </source>
</evidence>
<keyword evidence="2" id="KW-0503">Monooxygenase</keyword>
<dbReference type="Proteomes" id="UP001500979">
    <property type="component" value="Unassembled WGS sequence"/>
</dbReference>
<dbReference type="InterPro" id="IPR002938">
    <property type="entry name" value="FAD-bd"/>
</dbReference>
<proteinExistence type="predicted"/>
<comment type="caution">
    <text evidence="2">The sequence shown here is derived from an EMBL/GenBank/DDBJ whole genome shotgun (WGS) entry which is preliminary data.</text>
</comment>
<dbReference type="SUPFAM" id="SSF51905">
    <property type="entry name" value="FAD/NAD(P)-binding domain"/>
    <property type="match status" value="1"/>
</dbReference>
<feature type="domain" description="FAD-binding" evidence="1">
    <location>
        <begin position="4"/>
        <end position="319"/>
    </location>
</feature>
<dbReference type="InterPro" id="IPR036188">
    <property type="entry name" value="FAD/NAD-bd_sf"/>
</dbReference>
<dbReference type="RefSeq" id="WP_344678270.1">
    <property type="nucleotide sequence ID" value="NZ_BAAAUX010000005.1"/>
</dbReference>
<name>A0ABN3V5E2_9PSEU</name>
<dbReference type="Gene3D" id="3.50.50.60">
    <property type="entry name" value="FAD/NAD(P)-binding domain"/>
    <property type="match status" value="1"/>
</dbReference>
<dbReference type="InterPro" id="IPR051704">
    <property type="entry name" value="FAD_aromatic-hydroxylase"/>
</dbReference>
<gene>
    <name evidence="2" type="ORF">GCM10010470_10740</name>
</gene>
<dbReference type="EMBL" id="BAAAUX010000005">
    <property type="protein sequence ID" value="GAA2779012.1"/>
    <property type="molecule type" value="Genomic_DNA"/>
</dbReference>